<sequence>MDPRLLLEDWIAAGILRPATQIAYRRDITSWLDWCDHTWPHDGPRVDPWSFGIEHVARWAYDRYLHEVLGTRPFNDPTDLAWIAETHPAVAKSHDRRISALTGFYEAARDAGCIRITPDLTELRSGLDRDGQAPKRLLPEERDAFLTAIGSWGPDNSRNHHRDRLIAYLLLEGIRPGRIVLLDIRHLYPMTANTGASYYEVRAPDDFENVGKPYSLGLLASAAVKAYLPKRRKPADGVHALIIGEGGQGLTSDYPNKIVQSIAAASVLAGREPPVTADSLAHTSVRDADQHGG</sequence>
<evidence type="ECO:0000259" key="2">
    <source>
        <dbReference type="PROSITE" id="PS51900"/>
    </source>
</evidence>
<keyword evidence="4" id="KW-1185">Reference proteome</keyword>
<comment type="caution">
    <text evidence="3">The sequence shown here is derived from an EMBL/GenBank/DDBJ whole genome shotgun (WGS) entry which is preliminary data.</text>
</comment>
<dbReference type="EMBL" id="BAABCE010000027">
    <property type="protein sequence ID" value="GAA3591297.1"/>
    <property type="molecule type" value="Genomic_DNA"/>
</dbReference>
<protein>
    <recommendedName>
        <fullName evidence="2">Core-binding (CB) domain-containing protein</fullName>
    </recommendedName>
</protein>
<evidence type="ECO:0000313" key="3">
    <source>
        <dbReference type="EMBL" id="GAA3591297.1"/>
    </source>
</evidence>
<reference evidence="4" key="1">
    <citation type="journal article" date="2019" name="Int. J. Syst. Evol. Microbiol.">
        <title>The Global Catalogue of Microorganisms (GCM) 10K type strain sequencing project: providing services to taxonomists for standard genome sequencing and annotation.</title>
        <authorList>
            <consortium name="The Broad Institute Genomics Platform"/>
            <consortium name="The Broad Institute Genome Sequencing Center for Infectious Disease"/>
            <person name="Wu L."/>
            <person name="Ma J."/>
        </authorList>
    </citation>
    <scope>NUCLEOTIDE SEQUENCE [LARGE SCALE GENOMIC DNA]</scope>
    <source>
        <strain evidence="4">JCM 17656</strain>
    </source>
</reference>
<gene>
    <name evidence="3" type="ORF">GCM10022295_86180</name>
</gene>
<organism evidence="3 4">
    <name type="scientific">Streptomyces osmaniensis</name>
    <dbReference type="NCBI Taxonomy" id="593134"/>
    <lineage>
        <taxon>Bacteria</taxon>
        <taxon>Bacillati</taxon>
        <taxon>Actinomycetota</taxon>
        <taxon>Actinomycetes</taxon>
        <taxon>Kitasatosporales</taxon>
        <taxon>Streptomycetaceae</taxon>
        <taxon>Streptomyces</taxon>
    </lineage>
</organism>
<evidence type="ECO:0000313" key="4">
    <source>
        <dbReference type="Proteomes" id="UP001500707"/>
    </source>
</evidence>
<feature type="domain" description="Core-binding (CB)" evidence="2">
    <location>
        <begin position="1"/>
        <end position="109"/>
    </location>
</feature>
<dbReference type="PROSITE" id="PS51900">
    <property type="entry name" value="CB"/>
    <property type="match status" value="1"/>
</dbReference>
<name>A0ABP6YU30_9ACTN</name>
<evidence type="ECO:0000256" key="1">
    <source>
        <dbReference type="PROSITE-ProRule" id="PRU01248"/>
    </source>
</evidence>
<accession>A0ABP6YU30</accession>
<keyword evidence="1" id="KW-0238">DNA-binding</keyword>
<dbReference type="RefSeq" id="WP_346186374.1">
    <property type="nucleotide sequence ID" value="NZ_BAABCE010000027.1"/>
</dbReference>
<dbReference type="InterPro" id="IPR044068">
    <property type="entry name" value="CB"/>
</dbReference>
<proteinExistence type="predicted"/>
<dbReference type="Proteomes" id="UP001500707">
    <property type="component" value="Unassembled WGS sequence"/>
</dbReference>